<evidence type="ECO:0000256" key="1">
    <source>
        <dbReference type="ARBA" id="ARBA00004173"/>
    </source>
</evidence>
<feature type="domain" description="RAP" evidence="3">
    <location>
        <begin position="737"/>
        <end position="797"/>
    </location>
</feature>
<accession>A0A8C6Y3D3</accession>
<dbReference type="GO" id="GO:0044528">
    <property type="term" value="P:regulation of mitochondrial mRNA stability"/>
    <property type="evidence" value="ECO:0007669"/>
    <property type="project" value="InterPro"/>
</dbReference>
<evidence type="ECO:0000259" key="3">
    <source>
        <dbReference type="PROSITE" id="PS51286"/>
    </source>
</evidence>
<dbReference type="SMART" id="SM00952">
    <property type="entry name" value="RAP"/>
    <property type="match status" value="1"/>
</dbReference>
<reference evidence="4" key="2">
    <citation type="submission" date="2025-09" db="UniProtKB">
        <authorList>
            <consortium name="Ensembl"/>
        </authorList>
    </citation>
    <scope>IDENTIFICATION</scope>
</reference>
<dbReference type="Proteomes" id="UP000694559">
    <property type="component" value="Unplaced"/>
</dbReference>
<dbReference type="InterPro" id="IPR013584">
    <property type="entry name" value="RAP"/>
</dbReference>
<dbReference type="OMA" id="PHTRSID"/>
<dbReference type="PROSITE" id="PS51286">
    <property type="entry name" value="RAP"/>
    <property type="match status" value="1"/>
</dbReference>
<dbReference type="GO" id="GO:0042645">
    <property type="term" value="C:mitochondrial nucleoid"/>
    <property type="evidence" value="ECO:0007669"/>
    <property type="project" value="Ensembl"/>
</dbReference>
<dbReference type="AlphaFoldDB" id="A0A8C6Y3D3"/>
<protein>
    <submittedName>
        <fullName evidence="4">FAST kinase domains 5</fullName>
    </submittedName>
</protein>
<dbReference type="Pfam" id="PF08373">
    <property type="entry name" value="RAP"/>
    <property type="match status" value="1"/>
</dbReference>
<dbReference type="InterPro" id="IPR010622">
    <property type="entry name" value="FAST_Leu-rich"/>
</dbReference>
<name>A0A8C6Y3D3_NAJNA</name>
<dbReference type="OrthoDB" id="10064757at2759"/>
<comment type="subcellular location">
    <subcellularLocation>
        <location evidence="1">Mitochondrion</location>
    </subcellularLocation>
</comment>
<keyword evidence="5" id="KW-1185">Reference proteome</keyword>
<dbReference type="InterPro" id="IPR013579">
    <property type="entry name" value="FAST_2"/>
</dbReference>
<keyword evidence="2" id="KW-0496">Mitochondrion</keyword>
<sequence length="819" mass="93187">MSTRIICRRFSGRSCKTPAFLKTETTKGFPHEEESQNIQRRGRDPKLAIVLKAWKPAGYQLHRCPTVSRKSKSLLHKDALKGLGEGALEYVRSRTSIRGIQNAPSIFCLPGLSRTKSMFLDLGNSNAFCTQESPRDSWLRSSVRNDKDEAHSKLQSNKEVARQFQKQRPGYKSLCYNPDECRHPLSAEECHFILQNVSMLKEYMKPKDIVKSFSRLSHLPAEKHREFKSGSRFAVLCQGVAKNAHLFGNGELIVLLKAFVDLGFPPVHYVLKALEAQFVRRIEDLSLDQQLLVADLWRCLNCRVPQYLDAMLHDVNMNWKDPSLTQLVQLAYIVGESRTAPEELAKKLEASALKHLQALSLEEVGIICLGFFKSQSNMSELLLRKIGDKICGSLGDMSSFAIVNVLKMFRGVHLDHLDFLKELGHVIPPRIATLSMPVVMHIAFACSSLHYCDEDILDAIAAAVPAKAAACRTKDMAKLLWSFGTLNYQPPNREEFYASLLEQLESRLFEYNKFPEHLITSLIGLAFAERFPYDLLDYTLSPEFIELSSGCKHDLWKDFFTLDGTVGIECPGYTGSRLSSQSKQEMAGKMQNYFLKQEFNAAWSLLEDVLGGPQFVKLHAVLPHIRSVDLEIRLDADLKPLPFNPEGAARGHLELKKNGTLLTDNIIHRLLKGKSISPPGQSEKDQRIQERAEVRGLPIWKKIEFSDAEPGLETSADGKAEGRPSPINQEQQECVKLALQVTNRNQYRYHSRELLGLHAMKRRQLRRIGYIPVELPFWEWFPLLKCNREEQRKYLYQKVFESTWIATAHVQLLTYCLTV</sequence>
<dbReference type="Ensembl" id="ENSNNAT00000023623.1">
    <property type="protein sequence ID" value="ENSNNAP00000022543.1"/>
    <property type="gene ID" value="ENSNNAG00000014872.1"/>
</dbReference>
<dbReference type="Pfam" id="PF06743">
    <property type="entry name" value="FAST_1"/>
    <property type="match status" value="1"/>
</dbReference>
<dbReference type="GO" id="GO:0000963">
    <property type="term" value="P:mitochondrial RNA processing"/>
    <property type="evidence" value="ECO:0007669"/>
    <property type="project" value="Ensembl"/>
</dbReference>
<dbReference type="PANTHER" id="PTHR21228">
    <property type="entry name" value="FAST LEU-RICH DOMAIN-CONTAINING"/>
    <property type="match status" value="1"/>
</dbReference>
<reference evidence="4" key="1">
    <citation type="submission" date="2025-08" db="UniProtKB">
        <authorList>
            <consortium name="Ensembl"/>
        </authorList>
    </citation>
    <scope>IDENTIFICATION</scope>
</reference>
<evidence type="ECO:0000313" key="4">
    <source>
        <dbReference type="Ensembl" id="ENSNNAP00000022543.1"/>
    </source>
</evidence>
<dbReference type="Pfam" id="PF08368">
    <property type="entry name" value="FAST_2"/>
    <property type="match status" value="1"/>
</dbReference>
<dbReference type="PANTHER" id="PTHR21228:SF70">
    <property type="entry name" value="FAST KINASE DOMAIN-CONTAINING PROTEIN 5, MITOCHONDRIAL"/>
    <property type="match status" value="1"/>
</dbReference>
<evidence type="ECO:0000256" key="2">
    <source>
        <dbReference type="ARBA" id="ARBA00023128"/>
    </source>
</evidence>
<dbReference type="GeneTree" id="ENSGT01030000234607"/>
<dbReference type="GO" id="GO:0019843">
    <property type="term" value="F:rRNA binding"/>
    <property type="evidence" value="ECO:0007669"/>
    <property type="project" value="Ensembl"/>
</dbReference>
<gene>
    <name evidence="4" type="primary">FASTKD5</name>
</gene>
<evidence type="ECO:0000313" key="5">
    <source>
        <dbReference type="Proteomes" id="UP000694559"/>
    </source>
</evidence>
<dbReference type="GO" id="GO:0035770">
    <property type="term" value="C:ribonucleoprotein granule"/>
    <property type="evidence" value="ECO:0007669"/>
    <property type="project" value="Ensembl"/>
</dbReference>
<organism evidence="4 5">
    <name type="scientific">Naja naja</name>
    <name type="common">Indian cobra</name>
    <dbReference type="NCBI Taxonomy" id="35670"/>
    <lineage>
        <taxon>Eukaryota</taxon>
        <taxon>Metazoa</taxon>
        <taxon>Chordata</taxon>
        <taxon>Craniata</taxon>
        <taxon>Vertebrata</taxon>
        <taxon>Euteleostomi</taxon>
        <taxon>Lepidosauria</taxon>
        <taxon>Squamata</taxon>
        <taxon>Bifurcata</taxon>
        <taxon>Unidentata</taxon>
        <taxon>Episquamata</taxon>
        <taxon>Toxicofera</taxon>
        <taxon>Serpentes</taxon>
        <taxon>Colubroidea</taxon>
        <taxon>Elapidae</taxon>
        <taxon>Elapinae</taxon>
        <taxon>Naja</taxon>
    </lineage>
</organism>
<dbReference type="InterPro" id="IPR050870">
    <property type="entry name" value="FAST_kinase"/>
</dbReference>
<proteinExistence type="predicted"/>